<dbReference type="Gene3D" id="1.25.40.10">
    <property type="entry name" value="Tetratricopeptide repeat domain"/>
    <property type="match status" value="1"/>
</dbReference>
<evidence type="ECO:0000313" key="6">
    <source>
        <dbReference type="Proteomes" id="UP000660745"/>
    </source>
</evidence>
<dbReference type="InterPro" id="IPR058852">
    <property type="entry name" value="HTH_77"/>
</dbReference>
<dbReference type="AlphaFoldDB" id="A0A918A544"/>
<dbReference type="Proteomes" id="UP000660745">
    <property type="component" value="Unassembled WGS sequence"/>
</dbReference>
<protein>
    <recommendedName>
        <fullName evidence="4">OmpR/PhoB-type domain-containing protein</fullName>
    </recommendedName>
</protein>
<gene>
    <name evidence="5" type="ORF">GCM10012278_36710</name>
</gene>
<dbReference type="PANTHER" id="PTHR47691">
    <property type="entry name" value="REGULATOR-RELATED"/>
    <property type="match status" value="1"/>
</dbReference>
<dbReference type="SUPFAM" id="SSF52540">
    <property type="entry name" value="P-loop containing nucleoside triphosphate hydrolases"/>
    <property type="match status" value="1"/>
</dbReference>
<comment type="similarity">
    <text evidence="1">Belongs to the AfsR/DnrI/RedD regulatory family.</text>
</comment>
<dbReference type="InterPro" id="IPR016032">
    <property type="entry name" value="Sig_transdc_resp-reg_C-effctor"/>
</dbReference>
<feature type="DNA-binding region" description="OmpR/PhoB-type" evidence="3">
    <location>
        <begin position="1"/>
        <end position="100"/>
    </location>
</feature>
<dbReference type="GO" id="GO:0000160">
    <property type="term" value="P:phosphorelay signal transduction system"/>
    <property type="evidence" value="ECO:0007669"/>
    <property type="project" value="InterPro"/>
</dbReference>
<dbReference type="SMART" id="SM01043">
    <property type="entry name" value="BTAD"/>
    <property type="match status" value="1"/>
</dbReference>
<dbReference type="CDD" id="cd15831">
    <property type="entry name" value="BTAD"/>
    <property type="match status" value="1"/>
</dbReference>
<evidence type="ECO:0000256" key="1">
    <source>
        <dbReference type="ARBA" id="ARBA00005820"/>
    </source>
</evidence>
<name>A0A918A544_9ACTN</name>
<dbReference type="PROSITE" id="PS51755">
    <property type="entry name" value="OMPR_PHOB"/>
    <property type="match status" value="1"/>
</dbReference>
<dbReference type="SUPFAM" id="SSF46894">
    <property type="entry name" value="C-terminal effector domain of the bipartite response regulators"/>
    <property type="match status" value="1"/>
</dbReference>
<dbReference type="SUPFAM" id="SSF48452">
    <property type="entry name" value="TPR-like"/>
    <property type="match status" value="1"/>
</dbReference>
<reference evidence="5" key="1">
    <citation type="journal article" date="2014" name="Int. J. Syst. Evol. Microbiol.">
        <title>Complete genome sequence of Corynebacterium casei LMG S-19264T (=DSM 44701T), isolated from a smear-ripened cheese.</title>
        <authorList>
            <consortium name="US DOE Joint Genome Institute (JGI-PGF)"/>
            <person name="Walter F."/>
            <person name="Albersmeier A."/>
            <person name="Kalinowski J."/>
            <person name="Ruckert C."/>
        </authorList>
    </citation>
    <scope>NUCLEOTIDE SEQUENCE</scope>
    <source>
        <strain evidence="5">CGMCC 4.7430</strain>
    </source>
</reference>
<dbReference type="GO" id="GO:0006355">
    <property type="term" value="P:regulation of DNA-templated transcription"/>
    <property type="evidence" value="ECO:0007669"/>
    <property type="project" value="InterPro"/>
</dbReference>
<dbReference type="InterPro" id="IPR027417">
    <property type="entry name" value="P-loop_NTPase"/>
</dbReference>
<dbReference type="InterPro" id="IPR005158">
    <property type="entry name" value="BTAD"/>
</dbReference>
<evidence type="ECO:0000256" key="3">
    <source>
        <dbReference type="PROSITE-ProRule" id="PRU01091"/>
    </source>
</evidence>
<dbReference type="RefSeq" id="WP_189139826.1">
    <property type="nucleotide sequence ID" value="NZ_BMNK01000005.1"/>
</dbReference>
<keyword evidence="2 3" id="KW-0238">DNA-binding</keyword>
<dbReference type="GO" id="GO:0003677">
    <property type="term" value="F:DNA binding"/>
    <property type="evidence" value="ECO:0007669"/>
    <property type="project" value="UniProtKB-UniRule"/>
</dbReference>
<organism evidence="5 6">
    <name type="scientific">Nonomuraea glycinis</name>
    <dbReference type="NCBI Taxonomy" id="2047744"/>
    <lineage>
        <taxon>Bacteria</taxon>
        <taxon>Bacillati</taxon>
        <taxon>Actinomycetota</taxon>
        <taxon>Actinomycetes</taxon>
        <taxon>Streptosporangiales</taxon>
        <taxon>Streptosporangiaceae</taxon>
        <taxon>Nonomuraea</taxon>
    </lineage>
</organism>
<dbReference type="Gene3D" id="3.40.50.300">
    <property type="entry name" value="P-loop containing nucleotide triphosphate hydrolases"/>
    <property type="match status" value="1"/>
</dbReference>
<sequence>MGVRFQVLGPLRAWREECELALGSPKQRVVLGALLLNPCGRVSTSEISALLWEESPPPTAVNTIQTYIKRLRGLLQPERVSGTAADSMLKRVHGGYSLILDEDSLDLLRFRFLLSTAKREGSETVPAEALTMFHGLPLEDLSAFPRTDANLAAVEQELITAMVVAARAPGRHDRAELVRGLEGLARHYPLNEPLHAALMRVYNHAGRQAEALMAFDQIRRRLGEELGADPGEELRRANMEALTQRPVVVSPGPRWRGRRAADGPLIGRADDLRKVTELVRKRRLVTLTGPGGVGKTRLALEVAARAQEAHRDGVAVIELGSLSSRHATGDDRTARLDAVTDAIRSGLGLSDDPDVRAADLITALQGEHLLIVLDNAEHVASVIAFWTDEVLRSCDGVRFIITSRRSLGLPGETVWEVSPLSLPSAGTPESELCGYGAVDLFLTRAGEVCPLLDLSDDLGDVVEVCRKLDGLPLAIELAAARLRSISIAALRTRLGHPGALGERLAPGLPHQQSLGTTIRWSLDLLSETDKLVLRQLSVFSGSFTLEAAEQLSAHGPVTSGQVALSLATLVDNSLVQPVRGHDYRYRILIPIRNFCRAELGAAEYRVTRDRRLAGFSDLAKPVEEHADASVLRLELTEILAHELGGCDHRQAHCSGGAAATLTGVLGGCWTAAGRRSAGTWPRNGRDG</sequence>
<dbReference type="InterPro" id="IPR001867">
    <property type="entry name" value="OmpR/PhoB-type_DNA-bd"/>
</dbReference>
<comment type="caution">
    <text evidence="5">The sequence shown here is derived from an EMBL/GenBank/DDBJ whole genome shotgun (WGS) entry which is preliminary data.</text>
</comment>
<dbReference type="PANTHER" id="PTHR47691:SF3">
    <property type="entry name" value="HTH-TYPE TRANSCRIPTIONAL REGULATOR RV0890C-RELATED"/>
    <property type="match status" value="1"/>
</dbReference>
<evidence type="ECO:0000256" key="2">
    <source>
        <dbReference type="ARBA" id="ARBA00023125"/>
    </source>
</evidence>
<accession>A0A918A544</accession>
<evidence type="ECO:0000259" key="4">
    <source>
        <dbReference type="PROSITE" id="PS51755"/>
    </source>
</evidence>
<dbReference type="EMBL" id="BMNK01000005">
    <property type="protein sequence ID" value="GGP07736.1"/>
    <property type="molecule type" value="Genomic_DNA"/>
</dbReference>
<feature type="domain" description="OmpR/PhoB-type" evidence="4">
    <location>
        <begin position="1"/>
        <end position="100"/>
    </location>
</feature>
<keyword evidence="6" id="KW-1185">Reference proteome</keyword>
<dbReference type="PRINTS" id="PR00364">
    <property type="entry name" value="DISEASERSIST"/>
</dbReference>
<dbReference type="Pfam" id="PF03704">
    <property type="entry name" value="BTAD"/>
    <property type="match status" value="1"/>
</dbReference>
<dbReference type="SMART" id="SM00862">
    <property type="entry name" value="Trans_reg_C"/>
    <property type="match status" value="1"/>
</dbReference>
<dbReference type="Pfam" id="PF25872">
    <property type="entry name" value="HTH_77"/>
    <property type="match status" value="1"/>
</dbReference>
<evidence type="ECO:0000313" key="5">
    <source>
        <dbReference type="EMBL" id="GGP07736.1"/>
    </source>
</evidence>
<proteinExistence type="inferred from homology"/>
<dbReference type="InterPro" id="IPR011990">
    <property type="entry name" value="TPR-like_helical_dom_sf"/>
</dbReference>
<dbReference type="Gene3D" id="1.10.10.10">
    <property type="entry name" value="Winged helix-like DNA-binding domain superfamily/Winged helix DNA-binding domain"/>
    <property type="match status" value="1"/>
</dbReference>
<reference evidence="5" key="2">
    <citation type="submission" date="2020-09" db="EMBL/GenBank/DDBJ databases">
        <authorList>
            <person name="Sun Q."/>
            <person name="Zhou Y."/>
        </authorList>
    </citation>
    <scope>NUCLEOTIDE SEQUENCE</scope>
    <source>
        <strain evidence="5">CGMCC 4.7430</strain>
    </source>
</reference>
<dbReference type="InterPro" id="IPR036388">
    <property type="entry name" value="WH-like_DNA-bd_sf"/>
</dbReference>